<evidence type="ECO:0000256" key="1">
    <source>
        <dbReference type="SAM" id="SignalP"/>
    </source>
</evidence>
<organism evidence="2 3">
    <name type="scientific">Pseudomonas brassicacearum</name>
    <dbReference type="NCBI Taxonomy" id="930166"/>
    <lineage>
        <taxon>Bacteria</taxon>
        <taxon>Pseudomonadati</taxon>
        <taxon>Pseudomonadota</taxon>
        <taxon>Gammaproteobacteria</taxon>
        <taxon>Pseudomonadales</taxon>
        <taxon>Pseudomonadaceae</taxon>
        <taxon>Pseudomonas</taxon>
    </lineage>
</organism>
<feature type="chain" id="PRO_5043690062" evidence="1">
    <location>
        <begin position="22"/>
        <end position="398"/>
    </location>
</feature>
<accession>A0AAW8M7K9</accession>
<sequence>MKTIFYFCGLGFLAVCHQVSAQWVAGNPENSLAEGSATLVAIRNQYANAAENCGTDNRPAFLCSGVTLRVTKKSDRYRVWDPSPPSQQRGGVAFSYLRVDAKFQTFAWGYNNGYILYPKFLAPANKLSLGVVCSFPMDSWDWHRDALCGRVTLEENKYYEVSRPCQSQGIVNSDQWANHWNQSVSGNPHLEQCGFDVASGTANGAVFFYESLKAKQKINGFYEWNEIQVATWPQNSAGTLPLQAFFYSDPAGLADARTNQKEFYTDTGGIVVPIINIRLPTSATQDVTFDFYPFDQEVTAGVGTVPTYSQPPWIVNPIEGATVVPPFRISGKSAPGATVDACLEGGGYCFGAPVVADGNGYWFIDGAKLNSGTYRFTARQTLNGQVSDWAGNRTITIP</sequence>
<name>A0AAW8M7K9_9PSED</name>
<evidence type="ECO:0000313" key="2">
    <source>
        <dbReference type="EMBL" id="MDR6957690.1"/>
    </source>
</evidence>
<gene>
    <name evidence="2" type="ORF">J2W43_001671</name>
</gene>
<dbReference type="RefSeq" id="WP_310358640.1">
    <property type="nucleotide sequence ID" value="NZ_JAVDVC010000003.1"/>
</dbReference>
<evidence type="ECO:0000313" key="3">
    <source>
        <dbReference type="Proteomes" id="UP001252613"/>
    </source>
</evidence>
<protein>
    <submittedName>
        <fullName evidence="2">Uncharacterized protein</fullName>
    </submittedName>
</protein>
<proteinExistence type="predicted"/>
<dbReference type="AlphaFoldDB" id="A0AAW8M7K9"/>
<dbReference type="EMBL" id="JAVDVC010000003">
    <property type="protein sequence ID" value="MDR6957690.1"/>
    <property type="molecule type" value="Genomic_DNA"/>
</dbReference>
<reference evidence="2" key="1">
    <citation type="submission" date="2023-07" db="EMBL/GenBank/DDBJ databases">
        <title>Sorghum-associated microbial communities from plants grown in Nebraska, USA.</title>
        <authorList>
            <person name="Schachtman D."/>
        </authorList>
    </citation>
    <scope>NUCLEOTIDE SEQUENCE</scope>
    <source>
        <strain evidence="2">3432</strain>
    </source>
</reference>
<comment type="caution">
    <text evidence="2">The sequence shown here is derived from an EMBL/GenBank/DDBJ whole genome shotgun (WGS) entry which is preliminary data.</text>
</comment>
<feature type="signal peptide" evidence="1">
    <location>
        <begin position="1"/>
        <end position="21"/>
    </location>
</feature>
<keyword evidence="1" id="KW-0732">Signal</keyword>
<dbReference type="Proteomes" id="UP001252613">
    <property type="component" value="Unassembled WGS sequence"/>
</dbReference>